<evidence type="ECO:0000313" key="12">
    <source>
        <dbReference type="Proteomes" id="UP000244867"/>
    </source>
</evidence>
<dbReference type="OrthoDB" id="227596at2"/>
<evidence type="ECO:0000256" key="7">
    <source>
        <dbReference type="ARBA" id="ARBA00022840"/>
    </source>
</evidence>
<dbReference type="Gene3D" id="3.30.565.10">
    <property type="entry name" value="Histidine kinase-like ATPase, C-terminal domain"/>
    <property type="match status" value="1"/>
</dbReference>
<dbReference type="PANTHER" id="PTHR24421">
    <property type="entry name" value="NITRATE/NITRITE SENSOR PROTEIN NARX-RELATED"/>
    <property type="match status" value="1"/>
</dbReference>
<dbReference type="Pfam" id="PF02518">
    <property type="entry name" value="HATPase_c"/>
    <property type="match status" value="1"/>
</dbReference>
<keyword evidence="9" id="KW-0472">Membrane</keyword>
<dbReference type="EMBL" id="PYXZ01000001">
    <property type="protein sequence ID" value="PUA82856.1"/>
    <property type="molecule type" value="Genomic_DNA"/>
</dbReference>
<dbReference type="RefSeq" id="WP_108343041.1">
    <property type="nucleotide sequence ID" value="NZ_PYXZ01000001.1"/>
</dbReference>
<dbReference type="InterPro" id="IPR055558">
    <property type="entry name" value="DUF7134"/>
</dbReference>
<dbReference type="SMART" id="SM00387">
    <property type="entry name" value="HATPase_c"/>
    <property type="match status" value="1"/>
</dbReference>
<keyword evidence="8" id="KW-0902">Two-component regulatory system</keyword>
<sequence length="387" mass="40316">MDPLHARPWQLGSRGRRWFDVTLALGLLGVGLLGHVISGQLVAAVLTAVQTVPLVRRRTHPWPVFLTIAAASALQAVLVDTPIVGQLAFPIAVYSVARWAPRWQGVTALLVGYAGAGVASVRWITAFDTGKITAGTLTPYVVTIAAIVTTAWALGFAGQQRERYVAALVERAELAERTAEREVQLAAQDERARIAREMHDVVAHGLSVIVVQADGAGYAAAKDPQVALDTLGRIGATGRESLTEMRRLLGLLRSGDSGVRPQPGLADVAHLVTDTRTAGTRVEADLPDPWPVVSDGVGLAAYRIVQEALTNVRKHAGPSAGVTVRVGVQAGAVEIEVHDDGRGAAAGSDGGGLGLLGMRERAESRGGTLTAGPAAGGGFAVSARIPL</sequence>
<feature type="domain" description="Histidine kinase/HSP90-like ATPase" evidence="10">
    <location>
        <begin position="296"/>
        <end position="387"/>
    </location>
</feature>
<evidence type="ECO:0000256" key="2">
    <source>
        <dbReference type="ARBA" id="ARBA00012438"/>
    </source>
</evidence>
<evidence type="ECO:0000259" key="10">
    <source>
        <dbReference type="SMART" id="SM00387"/>
    </source>
</evidence>
<dbReference type="InterPro" id="IPR003594">
    <property type="entry name" value="HATPase_dom"/>
</dbReference>
<dbReference type="GO" id="GO:0000155">
    <property type="term" value="F:phosphorelay sensor kinase activity"/>
    <property type="evidence" value="ECO:0007669"/>
    <property type="project" value="InterPro"/>
</dbReference>
<dbReference type="GO" id="GO:0005524">
    <property type="term" value="F:ATP binding"/>
    <property type="evidence" value="ECO:0007669"/>
    <property type="project" value="UniProtKB-KW"/>
</dbReference>
<proteinExistence type="predicted"/>
<accession>A0A2R7Z3J4</accession>
<dbReference type="InterPro" id="IPR050482">
    <property type="entry name" value="Sensor_HK_TwoCompSys"/>
</dbReference>
<comment type="caution">
    <text evidence="11">The sequence shown here is derived from an EMBL/GenBank/DDBJ whole genome shotgun (WGS) entry which is preliminary data.</text>
</comment>
<evidence type="ECO:0000256" key="3">
    <source>
        <dbReference type="ARBA" id="ARBA00022553"/>
    </source>
</evidence>
<reference evidence="11 12" key="1">
    <citation type="submission" date="2018-03" db="EMBL/GenBank/DDBJ databases">
        <authorList>
            <person name="Keele B.F."/>
        </authorList>
    </citation>
    <scope>NUCLEOTIDE SEQUENCE [LARGE SCALE GENOMIC DNA]</scope>
    <source>
        <strain evidence="11 12">IB-3</strain>
    </source>
</reference>
<gene>
    <name evidence="11" type="ORF">C7S10_03880</name>
</gene>
<evidence type="ECO:0000256" key="1">
    <source>
        <dbReference type="ARBA" id="ARBA00000085"/>
    </source>
</evidence>
<dbReference type="Pfam" id="PF23539">
    <property type="entry name" value="DUF7134"/>
    <property type="match status" value="1"/>
</dbReference>
<evidence type="ECO:0000256" key="6">
    <source>
        <dbReference type="ARBA" id="ARBA00022777"/>
    </source>
</evidence>
<dbReference type="PANTHER" id="PTHR24421:SF10">
    <property type="entry name" value="NITRATE_NITRITE SENSOR PROTEIN NARQ"/>
    <property type="match status" value="1"/>
</dbReference>
<dbReference type="Gene3D" id="1.20.5.1930">
    <property type="match status" value="1"/>
</dbReference>
<keyword evidence="4" id="KW-0808">Transferase</keyword>
<keyword evidence="9" id="KW-1133">Transmembrane helix</keyword>
<dbReference type="CDD" id="cd16917">
    <property type="entry name" value="HATPase_UhpB-NarQ-NarX-like"/>
    <property type="match status" value="1"/>
</dbReference>
<keyword evidence="3" id="KW-0597">Phosphoprotein</keyword>
<evidence type="ECO:0000256" key="5">
    <source>
        <dbReference type="ARBA" id="ARBA00022741"/>
    </source>
</evidence>
<keyword evidence="5" id="KW-0547">Nucleotide-binding</keyword>
<keyword evidence="6 11" id="KW-0418">Kinase</keyword>
<feature type="transmembrane region" description="Helical" evidence="9">
    <location>
        <begin position="106"/>
        <end position="125"/>
    </location>
</feature>
<evidence type="ECO:0000256" key="9">
    <source>
        <dbReference type="SAM" id="Phobius"/>
    </source>
</evidence>
<name>A0A2R7Z3J4_9ACTN</name>
<dbReference type="EC" id="2.7.13.3" evidence="2"/>
<dbReference type="Proteomes" id="UP000244867">
    <property type="component" value="Unassembled WGS sequence"/>
</dbReference>
<keyword evidence="12" id="KW-1185">Reference proteome</keyword>
<dbReference type="AlphaFoldDB" id="A0A2R7Z3J4"/>
<evidence type="ECO:0000256" key="4">
    <source>
        <dbReference type="ARBA" id="ARBA00022679"/>
    </source>
</evidence>
<dbReference type="InterPro" id="IPR036890">
    <property type="entry name" value="HATPase_C_sf"/>
</dbReference>
<evidence type="ECO:0000256" key="8">
    <source>
        <dbReference type="ARBA" id="ARBA00023012"/>
    </source>
</evidence>
<dbReference type="GO" id="GO:0046983">
    <property type="term" value="F:protein dimerization activity"/>
    <property type="evidence" value="ECO:0007669"/>
    <property type="project" value="InterPro"/>
</dbReference>
<organism evidence="11 12">
    <name type="scientific">Nocardioides currus</name>
    <dbReference type="NCBI Taxonomy" id="2133958"/>
    <lineage>
        <taxon>Bacteria</taxon>
        <taxon>Bacillati</taxon>
        <taxon>Actinomycetota</taxon>
        <taxon>Actinomycetes</taxon>
        <taxon>Propionibacteriales</taxon>
        <taxon>Nocardioidaceae</taxon>
        <taxon>Nocardioides</taxon>
    </lineage>
</organism>
<comment type="catalytic activity">
    <reaction evidence="1">
        <text>ATP + protein L-histidine = ADP + protein N-phospho-L-histidine.</text>
        <dbReference type="EC" id="2.7.13.3"/>
    </reaction>
</comment>
<dbReference type="SUPFAM" id="SSF55874">
    <property type="entry name" value="ATPase domain of HSP90 chaperone/DNA topoisomerase II/histidine kinase"/>
    <property type="match status" value="1"/>
</dbReference>
<feature type="transmembrane region" description="Helical" evidence="9">
    <location>
        <begin position="21"/>
        <end position="46"/>
    </location>
</feature>
<protein>
    <recommendedName>
        <fullName evidence="2">histidine kinase</fullName>
        <ecNumber evidence="2">2.7.13.3</ecNumber>
    </recommendedName>
</protein>
<dbReference type="Pfam" id="PF07730">
    <property type="entry name" value="HisKA_3"/>
    <property type="match status" value="1"/>
</dbReference>
<dbReference type="InterPro" id="IPR011712">
    <property type="entry name" value="Sig_transdc_His_kin_sub3_dim/P"/>
</dbReference>
<dbReference type="GO" id="GO:0016020">
    <property type="term" value="C:membrane"/>
    <property type="evidence" value="ECO:0007669"/>
    <property type="project" value="InterPro"/>
</dbReference>
<keyword evidence="9" id="KW-0812">Transmembrane</keyword>
<evidence type="ECO:0000313" key="11">
    <source>
        <dbReference type="EMBL" id="PUA82856.1"/>
    </source>
</evidence>
<feature type="transmembrane region" description="Helical" evidence="9">
    <location>
        <begin position="137"/>
        <end position="157"/>
    </location>
</feature>
<feature type="transmembrane region" description="Helical" evidence="9">
    <location>
        <begin position="66"/>
        <end position="94"/>
    </location>
</feature>
<keyword evidence="7" id="KW-0067">ATP-binding</keyword>